<dbReference type="InterPro" id="IPR011009">
    <property type="entry name" value="Kinase-like_dom_sf"/>
</dbReference>
<gene>
    <name evidence="3" type="ORF">GCM10011366_20340</name>
</gene>
<sequence length="337" mass="36346">MSTIPGTDYADLTDDEQAEALRPVALDAAAAFGLEPERLDLLTHAYNTTFALATPTGERYALRVNTNSSSSAEEIVTQQLWQLAIAEQTPVRVAVPRATTDGAWSARVASRALGRETLVTCASWLEGPDADDLTPEIGRALGRAMAQLHEHARSLDLPRLAHLRTFVEPLLGDEDRITGEAGLDAEQREVVAEAMARTTAAFARDHAAGPVIPLHADLHGANLKWHDGCLAVFDFDDCGLGTPAYDLSVTTFYLRRGDGATEESVRAGYAEVAPLPHAAGDDFEAMVASRQLLLGNDLLGSSTAALRAQSQTYLVRSVDRLRHWLETGHFSLTPPAR</sequence>
<organism evidence="3 4">
    <name type="scientific">Ornithinimicrobium tianjinense</name>
    <dbReference type="NCBI Taxonomy" id="1195761"/>
    <lineage>
        <taxon>Bacteria</taxon>
        <taxon>Bacillati</taxon>
        <taxon>Actinomycetota</taxon>
        <taxon>Actinomycetes</taxon>
        <taxon>Micrococcales</taxon>
        <taxon>Ornithinimicrobiaceae</taxon>
        <taxon>Ornithinimicrobium</taxon>
    </lineage>
</organism>
<proteinExistence type="inferred from homology"/>
<dbReference type="Gene3D" id="3.90.1200.10">
    <property type="match status" value="1"/>
</dbReference>
<accession>A0A917BS68</accession>
<evidence type="ECO:0000313" key="3">
    <source>
        <dbReference type="EMBL" id="GGF52444.1"/>
    </source>
</evidence>
<evidence type="ECO:0000259" key="2">
    <source>
        <dbReference type="Pfam" id="PF01636"/>
    </source>
</evidence>
<evidence type="ECO:0000256" key="1">
    <source>
        <dbReference type="ARBA" id="ARBA00038240"/>
    </source>
</evidence>
<dbReference type="InterPro" id="IPR002575">
    <property type="entry name" value="Aminoglycoside_PTrfase"/>
</dbReference>
<dbReference type="Pfam" id="PF01636">
    <property type="entry name" value="APH"/>
    <property type="match status" value="1"/>
</dbReference>
<feature type="domain" description="Aminoglycoside phosphotransferase" evidence="2">
    <location>
        <begin position="45"/>
        <end position="261"/>
    </location>
</feature>
<dbReference type="GO" id="GO:0019202">
    <property type="term" value="F:amino acid kinase activity"/>
    <property type="evidence" value="ECO:0007669"/>
    <property type="project" value="TreeGrafter"/>
</dbReference>
<reference evidence="3" key="2">
    <citation type="submission" date="2020-09" db="EMBL/GenBank/DDBJ databases">
        <authorList>
            <person name="Sun Q."/>
            <person name="Zhou Y."/>
        </authorList>
    </citation>
    <scope>NUCLEOTIDE SEQUENCE</scope>
    <source>
        <strain evidence="3">CGMCC 1.12160</strain>
    </source>
</reference>
<dbReference type="SUPFAM" id="SSF56112">
    <property type="entry name" value="Protein kinase-like (PK-like)"/>
    <property type="match status" value="1"/>
</dbReference>
<dbReference type="InterPro" id="IPR050249">
    <property type="entry name" value="Pseudomonas-type_ThrB"/>
</dbReference>
<keyword evidence="4" id="KW-1185">Reference proteome</keyword>
<dbReference type="PANTHER" id="PTHR21064:SF6">
    <property type="entry name" value="AMINOGLYCOSIDE PHOSPHOTRANSFERASE DOMAIN-CONTAINING PROTEIN"/>
    <property type="match status" value="1"/>
</dbReference>
<protein>
    <submittedName>
        <fullName evidence="3">Aminoglycoside phosphotransferase</fullName>
    </submittedName>
</protein>
<comment type="caution">
    <text evidence="3">The sequence shown here is derived from an EMBL/GenBank/DDBJ whole genome shotgun (WGS) entry which is preliminary data.</text>
</comment>
<reference evidence="3" key="1">
    <citation type="journal article" date="2014" name="Int. J. Syst. Evol. Microbiol.">
        <title>Complete genome sequence of Corynebacterium casei LMG S-19264T (=DSM 44701T), isolated from a smear-ripened cheese.</title>
        <authorList>
            <consortium name="US DOE Joint Genome Institute (JGI-PGF)"/>
            <person name="Walter F."/>
            <person name="Albersmeier A."/>
            <person name="Kalinowski J."/>
            <person name="Ruckert C."/>
        </authorList>
    </citation>
    <scope>NUCLEOTIDE SEQUENCE</scope>
    <source>
        <strain evidence="3">CGMCC 1.12160</strain>
    </source>
</reference>
<evidence type="ECO:0000313" key="4">
    <source>
        <dbReference type="Proteomes" id="UP000605670"/>
    </source>
</evidence>
<comment type="similarity">
    <text evidence="1">Belongs to the pseudomonas-type ThrB family.</text>
</comment>
<dbReference type="EMBL" id="BMEM01000003">
    <property type="protein sequence ID" value="GGF52444.1"/>
    <property type="molecule type" value="Genomic_DNA"/>
</dbReference>
<dbReference type="RefSeq" id="WP_188430432.1">
    <property type="nucleotide sequence ID" value="NZ_BAABKH010000003.1"/>
</dbReference>
<dbReference type="Proteomes" id="UP000605670">
    <property type="component" value="Unassembled WGS sequence"/>
</dbReference>
<dbReference type="PANTHER" id="PTHR21064">
    <property type="entry name" value="AMINOGLYCOSIDE PHOSPHOTRANSFERASE DOMAIN-CONTAINING PROTEIN-RELATED"/>
    <property type="match status" value="1"/>
</dbReference>
<name>A0A917BS68_9MICO</name>
<dbReference type="AlphaFoldDB" id="A0A917BS68"/>